<dbReference type="Pfam" id="PF00079">
    <property type="entry name" value="Serpin"/>
    <property type="match status" value="1"/>
</dbReference>
<dbReference type="InterPro" id="IPR036186">
    <property type="entry name" value="Serpin_sf"/>
</dbReference>
<proteinExistence type="predicted"/>
<evidence type="ECO:0000256" key="1">
    <source>
        <dbReference type="ARBA" id="ARBA00022690"/>
    </source>
</evidence>
<dbReference type="Gene3D" id="2.30.39.10">
    <property type="entry name" value="Alpha-1-antitrypsin, domain 1"/>
    <property type="match status" value="1"/>
</dbReference>
<evidence type="ECO:0000313" key="4">
    <source>
        <dbReference type="EMBL" id="KAL1132287.1"/>
    </source>
</evidence>
<gene>
    <name evidence="4" type="ORF">AAG570_010244</name>
</gene>
<accession>A0ABD0YM29</accession>
<dbReference type="Proteomes" id="UP001558652">
    <property type="component" value="Unassembled WGS sequence"/>
</dbReference>
<evidence type="ECO:0000313" key="5">
    <source>
        <dbReference type="Proteomes" id="UP001558652"/>
    </source>
</evidence>
<keyword evidence="5" id="KW-1185">Reference proteome</keyword>
<dbReference type="PROSITE" id="PS00284">
    <property type="entry name" value="SERPIN"/>
    <property type="match status" value="1"/>
</dbReference>
<dbReference type="InterPro" id="IPR023796">
    <property type="entry name" value="Serpin_dom"/>
</dbReference>
<evidence type="ECO:0000256" key="2">
    <source>
        <dbReference type="ARBA" id="ARBA00022900"/>
    </source>
</evidence>
<organism evidence="4 5">
    <name type="scientific">Ranatra chinensis</name>
    <dbReference type="NCBI Taxonomy" id="642074"/>
    <lineage>
        <taxon>Eukaryota</taxon>
        <taxon>Metazoa</taxon>
        <taxon>Ecdysozoa</taxon>
        <taxon>Arthropoda</taxon>
        <taxon>Hexapoda</taxon>
        <taxon>Insecta</taxon>
        <taxon>Pterygota</taxon>
        <taxon>Neoptera</taxon>
        <taxon>Paraneoptera</taxon>
        <taxon>Hemiptera</taxon>
        <taxon>Heteroptera</taxon>
        <taxon>Panheteroptera</taxon>
        <taxon>Nepomorpha</taxon>
        <taxon>Nepidae</taxon>
        <taxon>Ranatrinae</taxon>
        <taxon>Ranatra</taxon>
    </lineage>
</organism>
<dbReference type="InterPro" id="IPR023795">
    <property type="entry name" value="Serpin_CS"/>
</dbReference>
<dbReference type="InterPro" id="IPR042178">
    <property type="entry name" value="Serpin_sf_1"/>
</dbReference>
<sequence length="131" mass="15116">MAFKHRNMFYVNMKQETTERVKFSSENHYSWIYRSVFNYKFAFISLPQMGFKAIGADFSKATDARRMELSKVYHEANIVVDEKGTEASGVTGADIVLLSFPPAVELNRPFLFFIIDWRCSAIISMGHFVKP</sequence>
<comment type="caution">
    <text evidence="4">The sequence shown here is derived from an EMBL/GenBank/DDBJ whole genome shotgun (WGS) entry which is preliminary data.</text>
</comment>
<name>A0ABD0YM29_9HEMI</name>
<dbReference type="EMBL" id="JBFDAA010000005">
    <property type="protein sequence ID" value="KAL1132287.1"/>
    <property type="molecule type" value="Genomic_DNA"/>
</dbReference>
<dbReference type="GO" id="GO:0004867">
    <property type="term" value="F:serine-type endopeptidase inhibitor activity"/>
    <property type="evidence" value="ECO:0007669"/>
    <property type="project" value="UniProtKB-KW"/>
</dbReference>
<dbReference type="Gene3D" id="3.30.497.10">
    <property type="entry name" value="Antithrombin, subunit I, domain 2"/>
    <property type="match status" value="1"/>
</dbReference>
<evidence type="ECO:0000259" key="3">
    <source>
        <dbReference type="Pfam" id="PF00079"/>
    </source>
</evidence>
<keyword evidence="1" id="KW-0646">Protease inhibitor</keyword>
<keyword evidence="2" id="KW-0722">Serine protease inhibitor</keyword>
<protein>
    <recommendedName>
        <fullName evidence="3">Serpin domain-containing protein</fullName>
    </recommendedName>
</protein>
<dbReference type="SUPFAM" id="SSF56574">
    <property type="entry name" value="Serpins"/>
    <property type="match status" value="1"/>
</dbReference>
<dbReference type="AlphaFoldDB" id="A0ABD0YM29"/>
<dbReference type="InterPro" id="IPR042185">
    <property type="entry name" value="Serpin_sf_2"/>
</dbReference>
<reference evidence="4 5" key="1">
    <citation type="submission" date="2024-07" db="EMBL/GenBank/DDBJ databases">
        <title>Chromosome-level genome assembly of the water stick insect Ranatra chinensis (Heteroptera: Nepidae).</title>
        <authorList>
            <person name="Liu X."/>
        </authorList>
    </citation>
    <scope>NUCLEOTIDE SEQUENCE [LARGE SCALE GENOMIC DNA]</scope>
    <source>
        <strain evidence="4">Cailab_2021Rc</strain>
        <tissue evidence="4">Muscle</tissue>
    </source>
</reference>
<feature type="domain" description="Serpin" evidence="3">
    <location>
        <begin position="46"/>
        <end position="131"/>
    </location>
</feature>